<keyword evidence="3" id="KW-1185">Reference proteome</keyword>
<name>A0A3P7JSF4_STRVU</name>
<evidence type="ECO:0000313" key="3">
    <source>
        <dbReference type="Proteomes" id="UP000270094"/>
    </source>
</evidence>
<dbReference type="EMBL" id="UYYB01126247">
    <property type="protein sequence ID" value="VDM83923.1"/>
    <property type="molecule type" value="Genomic_DNA"/>
</dbReference>
<sequence length="80" mass="9720">MQELARKLKGDVDEAWRRKVEDMAGRNPNEIREEYRWLRAVQDSNHRRRVRAERKEKRKKDELAAEELSSRKMSVEEKPN</sequence>
<evidence type="ECO:0000256" key="1">
    <source>
        <dbReference type="SAM" id="MobiDB-lite"/>
    </source>
</evidence>
<accession>A0A3P7JSF4</accession>
<feature type="region of interest" description="Disordered" evidence="1">
    <location>
        <begin position="46"/>
        <end position="80"/>
    </location>
</feature>
<protein>
    <submittedName>
        <fullName evidence="2">Uncharacterized protein</fullName>
    </submittedName>
</protein>
<dbReference type="OrthoDB" id="552049at2759"/>
<feature type="compositionally biased region" description="Basic and acidic residues" evidence="1">
    <location>
        <begin position="53"/>
        <end position="80"/>
    </location>
</feature>
<organism evidence="2 3">
    <name type="scientific">Strongylus vulgaris</name>
    <name type="common">Blood worm</name>
    <dbReference type="NCBI Taxonomy" id="40348"/>
    <lineage>
        <taxon>Eukaryota</taxon>
        <taxon>Metazoa</taxon>
        <taxon>Ecdysozoa</taxon>
        <taxon>Nematoda</taxon>
        <taxon>Chromadorea</taxon>
        <taxon>Rhabditida</taxon>
        <taxon>Rhabditina</taxon>
        <taxon>Rhabditomorpha</taxon>
        <taxon>Strongyloidea</taxon>
        <taxon>Strongylidae</taxon>
        <taxon>Strongylus</taxon>
    </lineage>
</organism>
<reference evidence="2 3" key="1">
    <citation type="submission" date="2018-11" db="EMBL/GenBank/DDBJ databases">
        <authorList>
            <consortium name="Pathogen Informatics"/>
        </authorList>
    </citation>
    <scope>NUCLEOTIDE SEQUENCE [LARGE SCALE GENOMIC DNA]</scope>
</reference>
<gene>
    <name evidence="2" type="ORF">SVUK_LOCUS18921</name>
</gene>
<dbReference type="Proteomes" id="UP000270094">
    <property type="component" value="Unassembled WGS sequence"/>
</dbReference>
<dbReference type="AlphaFoldDB" id="A0A3P7JSF4"/>
<evidence type="ECO:0000313" key="2">
    <source>
        <dbReference type="EMBL" id="VDM83923.1"/>
    </source>
</evidence>
<proteinExistence type="predicted"/>